<sequence length="262" mass="28544">MIDSVAAVVLAGGGMLAGEDEQGWGRESKALLPLNGRPMVDYVVAALKGCPEIARIVLVGPPDLTSIYGGEGEMLFADSGCSPLESFTAGVEALGCTGEGEWTWVLACTGDIPFLTSEAVSDFLARCREREADFYYPIIRQEAAERRFPGVKRTYARLRDGTFTGGNLFLVHKGIIDRCLDWAEEFVRLRKKPAALARLVGIGLLWRYLTGQLTVSEAEQRISRLVGARGAAVITPYPEIGVDVDKPSDWKLAEREFARSGQ</sequence>
<evidence type="ECO:0000259" key="2">
    <source>
        <dbReference type="Pfam" id="PF12804"/>
    </source>
</evidence>
<reference evidence="3 4" key="1">
    <citation type="journal article" date="2012" name="BMC Genomics">
        <title>Genome-guided analysis of physiological and morphological traits of the fermentative acetate oxidizer Thermacetogenium phaeum.</title>
        <authorList>
            <person name="Oehler D."/>
            <person name="Poehlein A."/>
            <person name="Leimbach A."/>
            <person name="Muller N."/>
            <person name="Daniel R."/>
            <person name="Gottschalk G."/>
            <person name="Schink B."/>
        </authorList>
    </citation>
    <scope>NUCLEOTIDE SEQUENCE [LARGE SCALE GENOMIC DNA]</scope>
    <source>
        <strain evidence="4">ATCC BAA-254 / DSM 26808 / PB</strain>
    </source>
</reference>
<name>K4LJ28_THEPS</name>
<protein>
    <recommendedName>
        <fullName evidence="2">MobA-like NTP transferase domain-containing protein</fullName>
    </recommendedName>
</protein>
<dbReference type="eggNOG" id="COG0746">
    <property type="taxonomic scope" value="Bacteria"/>
</dbReference>
<proteinExistence type="predicted"/>
<evidence type="ECO:0000256" key="1">
    <source>
        <dbReference type="ARBA" id="ARBA00022679"/>
    </source>
</evidence>
<dbReference type="Proteomes" id="UP000000467">
    <property type="component" value="Chromosome"/>
</dbReference>
<dbReference type="STRING" id="1089553.Tph_c28360"/>
<dbReference type="PANTHER" id="PTHR19136:SF81">
    <property type="entry name" value="MOLYBDENUM COFACTOR GUANYLYLTRANSFERASE"/>
    <property type="match status" value="1"/>
</dbReference>
<dbReference type="Pfam" id="PF12804">
    <property type="entry name" value="NTP_transf_3"/>
    <property type="match status" value="1"/>
</dbReference>
<feature type="domain" description="MobA-like NTP transferase" evidence="2">
    <location>
        <begin position="7"/>
        <end position="182"/>
    </location>
</feature>
<evidence type="ECO:0000313" key="3">
    <source>
        <dbReference type="EMBL" id="AFV13001.1"/>
    </source>
</evidence>
<keyword evidence="1" id="KW-0808">Transferase</keyword>
<organism evidence="3 4">
    <name type="scientific">Thermacetogenium phaeum (strain ATCC BAA-254 / DSM 26808 / PB)</name>
    <dbReference type="NCBI Taxonomy" id="1089553"/>
    <lineage>
        <taxon>Bacteria</taxon>
        <taxon>Bacillati</taxon>
        <taxon>Bacillota</taxon>
        <taxon>Clostridia</taxon>
        <taxon>Thermoanaerobacterales</taxon>
        <taxon>Thermoanaerobacteraceae</taxon>
        <taxon>Thermacetogenium</taxon>
    </lineage>
</organism>
<dbReference type="HOGENOM" id="CLU_071013_1_0_9"/>
<dbReference type="KEGG" id="tpz:Tph_c28360"/>
<dbReference type="SUPFAM" id="SSF53448">
    <property type="entry name" value="Nucleotide-diphospho-sugar transferases"/>
    <property type="match status" value="1"/>
</dbReference>
<dbReference type="Gene3D" id="3.90.550.10">
    <property type="entry name" value="Spore Coat Polysaccharide Biosynthesis Protein SpsA, Chain A"/>
    <property type="match status" value="1"/>
</dbReference>
<dbReference type="AlphaFoldDB" id="K4LJ28"/>
<dbReference type="OrthoDB" id="159246at2"/>
<gene>
    <name evidence="3" type="ordered locus">Tph_c28360</name>
</gene>
<dbReference type="InterPro" id="IPR029044">
    <property type="entry name" value="Nucleotide-diphossugar_trans"/>
</dbReference>
<dbReference type="GO" id="GO:0016779">
    <property type="term" value="F:nucleotidyltransferase activity"/>
    <property type="evidence" value="ECO:0007669"/>
    <property type="project" value="UniProtKB-ARBA"/>
</dbReference>
<dbReference type="EMBL" id="CP003732">
    <property type="protein sequence ID" value="AFV13001.1"/>
    <property type="molecule type" value="Genomic_DNA"/>
</dbReference>
<dbReference type="RefSeq" id="WP_015051860.1">
    <property type="nucleotide sequence ID" value="NC_018870.1"/>
</dbReference>
<accession>K4LJ28</accession>
<evidence type="ECO:0000313" key="4">
    <source>
        <dbReference type="Proteomes" id="UP000000467"/>
    </source>
</evidence>
<dbReference type="PANTHER" id="PTHR19136">
    <property type="entry name" value="MOLYBDENUM COFACTOR GUANYLYLTRANSFERASE"/>
    <property type="match status" value="1"/>
</dbReference>
<dbReference type="InterPro" id="IPR025877">
    <property type="entry name" value="MobA-like_NTP_Trfase"/>
</dbReference>
<keyword evidence="4" id="KW-1185">Reference proteome</keyword>